<evidence type="ECO:0000313" key="2">
    <source>
        <dbReference type="EMBL" id="ORZ34707.1"/>
    </source>
</evidence>
<evidence type="ECO:0000256" key="1">
    <source>
        <dbReference type="SAM" id="MobiDB-lite"/>
    </source>
</evidence>
<gene>
    <name evidence="2" type="ORF">BCR44DRAFT_164818</name>
</gene>
<accession>A0A1Y2HJD1</accession>
<dbReference type="EMBL" id="MCFL01000026">
    <property type="protein sequence ID" value="ORZ34707.1"/>
    <property type="molecule type" value="Genomic_DNA"/>
</dbReference>
<feature type="region of interest" description="Disordered" evidence="1">
    <location>
        <begin position="82"/>
        <end position="103"/>
    </location>
</feature>
<keyword evidence="3" id="KW-1185">Reference proteome</keyword>
<proteinExistence type="predicted"/>
<organism evidence="2 3">
    <name type="scientific">Catenaria anguillulae PL171</name>
    <dbReference type="NCBI Taxonomy" id="765915"/>
    <lineage>
        <taxon>Eukaryota</taxon>
        <taxon>Fungi</taxon>
        <taxon>Fungi incertae sedis</taxon>
        <taxon>Blastocladiomycota</taxon>
        <taxon>Blastocladiomycetes</taxon>
        <taxon>Blastocladiales</taxon>
        <taxon>Catenariaceae</taxon>
        <taxon>Catenaria</taxon>
    </lineage>
</organism>
<dbReference type="Proteomes" id="UP000193411">
    <property type="component" value="Unassembled WGS sequence"/>
</dbReference>
<reference evidence="2 3" key="1">
    <citation type="submission" date="2016-07" db="EMBL/GenBank/DDBJ databases">
        <title>Pervasive Adenine N6-methylation of Active Genes in Fungi.</title>
        <authorList>
            <consortium name="DOE Joint Genome Institute"/>
            <person name="Mondo S.J."/>
            <person name="Dannebaum R.O."/>
            <person name="Kuo R.C."/>
            <person name="Labutti K."/>
            <person name="Haridas S."/>
            <person name="Kuo A."/>
            <person name="Salamov A."/>
            <person name="Ahrendt S.R."/>
            <person name="Lipzen A."/>
            <person name="Sullivan W."/>
            <person name="Andreopoulos W.B."/>
            <person name="Clum A."/>
            <person name="Lindquist E."/>
            <person name="Daum C."/>
            <person name="Ramamoorthy G.K."/>
            <person name="Gryganskyi A."/>
            <person name="Culley D."/>
            <person name="Magnuson J.K."/>
            <person name="James T.Y."/>
            <person name="O'Malley M.A."/>
            <person name="Stajich J.E."/>
            <person name="Spatafora J.W."/>
            <person name="Visel A."/>
            <person name="Grigoriev I.V."/>
        </authorList>
    </citation>
    <scope>NUCLEOTIDE SEQUENCE [LARGE SCALE GENOMIC DNA]</scope>
    <source>
        <strain evidence="2 3">PL171</strain>
    </source>
</reference>
<sequence length="119" mass="12463">MVALGLNAALAAGILDTGMVASMACVALASASSAGLSCSLTSGSVTWVELAVAENKPRTDANQVNDKNSVVIISARWRNVSSVRQNKRKRQGTRDGGTGCPMYDCRPVLSSDDYLVDVE</sequence>
<comment type="caution">
    <text evidence="2">The sequence shown here is derived from an EMBL/GenBank/DDBJ whole genome shotgun (WGS) entry which is preliminary data.</text>
</comment>
<evidence type="ECO:0000313" key="3">
    <source>
        <dbReference type="Proteomes" id="UP000193411"/>
    </source>
</evidence>
<dbReference type="AlphaFoldDB" id="A0A1Y2HJD1"/>
<protein>
    <submittedName>
        <fullName evidence="2">Uncharacterized protein</fullName>
    </submittedName>
</protein>
<name>A0A1Y2HJD1_9FUNG</name>